<evidence type="ECO:0000313" key="2">
    <source>
        <dbReference type="Proteomes" id="UP000219636"/>
    </source>
</evidence>
<gene>
    <name evidence="1" type="ORF">SAMN05880501_12042</name>
</gene>
<dbReference type="Proteomes" id="UP000219636">
    <property type="component" value="Unassembled WGS sequence"/>
</dbReference>
<reference evidence="2" key="1">
    <citation type="submission" date="2017-08" db="EMBL/GenBank/DDBJ databases">
        <authorList>
            <person name="Varghese N."/>
            <person name="Submissions S."/>
        </authorList>
    </citation>
    <scope>NUCLEOTIDE SEQUENCE [LARGE SCALE GENOMIC DNA]</scope>
    <source>
        <strain evidence="2">JC22</strain>
    </source>
</reference>
<organism evidence="1 2">
    <name type="scientific">Ureibacillus xyleni</name>
    <dbReference type="NCBI Taxonomy" id="614648"/>
    <lineage>
        <taxon>Bacteria</taxon>
        <taxon>Bacillati</taxon>
        <taxon>Bacillota</taxon>
        <taxon>Bacilli</taxon>
        <taxon>Bacillales</taxon>
        <taxon>Caryophanaceae</taxon>
        <taxon>Ureibacillus</taxon>
    </lineage>
</organism>
<accession>A0A285TSD1</accession>
<keyword evidence="2" id="KW-1185">Reference proteome</keyword>
<dbReference type="AlphaFoldDB" id="A0A285TSD1"/>
<protein>
    <submittedName>
        <fullName evidence="1">Uncharacterized protein</fullName>
    </submittedName>
</protein>
<sequence>MIPRTTRIEPIEHNNAKVRKLFNTQNPPILNEI</sequence>
<name>A0A285TSD1_9BACL</name>
<evidence type="ECO:0000313" key="1">
    <source>
        <dbReference type="EMBL" id="SOC26388.1"/>
    </source>
</evidence>
<proteinExistence type="predicted"/>
<dbReference type="EMBL" id="OBMQ01000020">
    <property type="protein sequence ID" value="SOC26388.1"/>
    <property type="molecule type" value="Genomic_DNA"/>
</dbReference>